<dbReference type="Proteomes" id="UP001285354">
    <property type="component" value="Unassembled WGS sequence"/>
</dbReference>
<dbReference type="InterPro" id="IPR011701">
    <property type="entry name" value="MFS"/>
</dbReference>
<evidence type="ECO:0000313" key="8">
    <source>
        <dbReference type="Proteomes" id="UP001285354"/>
    </source>
</evidence>
<dbReference type="SUPFAM" id="SSF103473">
    <property type="entry name" value="MFS general substrate transporter"/>
    <property type="match status" value="1"/>
</dbReference>
<name>A0AAD9SWQ2_9HELO</name>
<evidence type="ECO:0000256" key="3">
    <source>
        <dbReference type="ARBA" id="ARBA00022989"/>
    </source>
</evidence>
<keyword evidence="2 5" id="KW-0812">Transmembrane</keyword>
<keyword evidence="8" id="KW-1185">Reference proteome</keyword>
<dbReference type="GO" id="GO:0022857">
    <property type="term" value="F:transmembrane transporter activity"/>
    <property type="evidence" value="ECO:0007669"/>
    <property type="project" value="InterPro"/>
</dbReference>
<feature type="transmembrane region" description="Helical" evidence="5">
    <location>
        <begin position="522"/>
        <end position="540"/>
    </location>
</feature>
<feature type="transmembrane region" description="Helical" evidence="5">
    <location>
        <begin position="416"/>
        <end position="435"/>
    </location>
</feature>
<dbReference type="AlphaFoldDB" id="A0AAD9SWQ2"/>
<feature type="transmembrane region" description="Helical" evidence="5">
    <location>
        <begin position="91"/>
        <end position="112"/>
    </location>
</feature>
<dbReference type="InterPro" id="IPR020846">
    <property type="entry name" value="MFS_dom"/>
</dbReference>
<evidence type="ECO:0000256" key="5">
    <source>
        <dbReference type="SAM" id="Phobius"/>
    </source>
</evidence>
<feature type="transmembrane region" description="Helical" evidence="5">
    <location>
        <begin position="315"/>
        <end position="332"/>
    </location>
</feature>
<protein>
    <recommendedName>
        <fullName evidence="6">Major facilitator superfamily (MFS) profile domain-containing protein</fullName>
    </recommendedName>
</protein>
<feature type="transmembrane region" description="Helical" evidence="5">
    <location>
        <begin position="248"/>
        <end position="265"/>
    </location>
</feature>
<dbReference type="PANTHER" id="PTHR42718">
    <property type="entry name" value="MAJOR FACILITATOR SUPERFAMILY MULTIDRUG TRANSPORTER MFSC"/>
    <property type="match status" value="1"/>
</dbReference>
<feature type="transmembrane region" description="Helical" evidence="5">
    <location>
        <begin position="344"/>
        <end position="366"/>
    </location>
</feature>
<accession>A0AAD9SWQ2</accession>
<comment type="caution">
    <text evidence="7">The sequence shown here is derived from an EMBL/GenBank/DDBJ whole genome shotgun (WGS) entry which is preliminary data.</text>
</comment>
<dbReference type="Gene3D" id="1.20.1250.20">
    <property type="entry name" value="MFS general substrate transporter like domains"/>
    <property type="match status" value="2"/>
</dbReference>
<evidence type="ECO:0000256" key="1">
    <source>
        <dbReference type="ARBA" id="ARBA00004141"/>
    </source>
</evidence>
<gene>
    <name evidence="7" type="ORF">QTJ16_005296</name>
</gene>
<dbReference type="EMBL" id="JAUBYV010000008">
    <property type="protein sequence ID" value="KAK2624927.1"/>
    <property type="molecule type" value="Genomic_DNA"/>
</dbReference>
<feature type="domain" description="Major facilitator superfamily (MFS) profile" evidence="6">
    <location>
        <begin position="92"/>
        <end position="545"/>
    </location>
</feature>
<feature type="transmembrane region" description="Helical" evidence="5">
    <location>
        <begin position="124"/>
        <end position="145"/>
    </location>
</feature>
<evidence type="ECO:0000259" key="6">
    <source>
        <dbReference type="PROSITE" id="PS50850"/>
    </source>
</evidence>
<keyword evidence="4 5" id="KW-0472">Membrane</keyword>
<feature type="transmembrane region" description="Helical" evidence="5">
    <location>
        <begin position="387"/>
        <end position="404"/>
    </location>
</feature>
<evidence type="ECO:0000313" key="7">
    <source>
        <dbReference type="EMBL" id="KAK2624927.1"/>
    </source>
</evidence>
<feature type="transmembrane region" description="Helical" evidence="5">
    <location>
        <begin position="486"/>
        <end position="510"/>
    </location>
</feature>
<dbReference type="PROSITE" id="PS50850">
    <property type="entry name" value="MFS"/>
    <property type="match status" value="1"/>
</dbReference>
<dbReference type="PANTHER" id="PTHR42718:SF23">
    <property type="entry name" value="MAJOR FACILITATOR SUPERFAMILY (MFS) PROFILE DOMAIN-CONTAINING PROTEIN"/>
    <property type="match status" value="1"/>
</dbReference>
<evidence type="ECO:0000256" key="4">
    <source>
        <dbReference type="ARBA" id="ARBA00023136"/>
    </source>
</evidence>
<reference evidence="7" key="1">
    <citation type="submission" date="2023-06" db="EMBL/GenBank/DDBJ databases">
        <title>Draft genome of Marssonina rosae.</title>
        <authorList>
            <person name="Cheng Q."/>
        </authorList>
    </citation>
    <scope>NUCLEOTIDE SEQUENCE</scope>
    <source>
        <strain evidence="7">R4</strain>
    </source>
</reference>
<keyword evidence="3 5" id="KW-1133">Transmembrane helix</keyword>
<dbReference type="Pfam" id="PF07690">
    <property type="entry name" value="MFS_1"/>
    <property type="match status" value="1"/>
</dbReference>
<feature type="transmembrane region" description="Helical" evidence="5">
    <location>
        <begin position="442"/>
        <end position="466"/>
    </location>
</feature>
<feature type="transmembrane region" description="Helical" evidence="5">
    <location>
        <begin position="182"/>
        <end position="206"/>
    </location>
</feature>
<proteinExistence type="predicted"/>
<dbReference type="GO" id="GO:0016020">
    <property type="term" value="C:membrane"/>
    <property type="evidence" value="ECO:0007669"/>
    <property type="project" value="UniProtKB-SubCell"/>
</dbReference>
<evidence type="ECO:0000256" key="2">
    <source>
        <dbReference type="ARBA" id="ARBA00022692"/>
    </source>
</evidence>
<organism evidence="7 8">
    <name type="scientific">Diplocarpon rosae</name>
    <dbReference type="NCBI Taxonomy" id="946125"/>
    <lineage>
        <taxon>Eukaryota</taxon>
        <taxon>Fungi</taxon>
        <taxon>Dikarya</taxon>
        <taxon>Ascomycota</taxon>
        <taxon>Pezizomycotina</taxon>
        <taxon>Leotiomycetes</taxon>
        <taxon>Helotiales</taxon>
        <taxon>Drepanopezizaceae</taxon>
        <taxon>Diplocarpon</taxon>
    </lineage>
</organism>
<feature type="transmembrane region" description="Helical" evidence="5">
    <location>
        <begin position="157"/>
        <end position="176"/>
    </location>
</feature>
<dbReference type="InterPro" id="IPR036259">
    <property type="entry name" value="MFS_trans_sf"/>
</dbReference>
<sequence length="676" mass="72458">MLNSKMMHYSKYPSIRNWALPTPQLIADPVSRTDSTRTLRSQSSRSARTSTTLVDSEVKAFDVEADMALALVVSNPNARPRHFRNLFEECIFVFTAMMAIASTTFLQGAIVINTGTIGQDLNMTAAQVSWIAAAIGLASGSFMLFCSKTADLFGRKLQLLVGLLLLSLFSLLTAFAPDPVSMNVLCGFLGLGTAIIAPPAMGTLFATYPAGIRRNRVTGAMGAANPLGFIFGSMSSGLATKYASWRQSFFVVAVFFFVMGVMAVWTMPSMPRCESSSQLIKEFDYLGTVLAIAGLACISAALTEAPQAGWHSYKVLVMLLLGAGALTAFAFWENHAPCPLLPPHIFANSTFTLTIICVGLGYMSFITNQFWISLYMQEIQELEPLSIAIRLMPQAILGMVWSYLGEELISFVSGRIIMAAGGLGYIGGAILILFIKPETSYWALLFPALCVTVIGADFQFIVSNLYVSSNLAPSQSSLGAGILQTVLRLSISLGLAITSAIHGALSTTAFGQAHPSYAYSRVFLSTIVFASLSLVIIPFLQIGRQGATADDGGEEGFELPSNMGRFQSQGSLLSSVSSRHLSGRWGDGPGGEGGHGWGSRAGVWEWGDVGGYELCLKCGDERPVAGVPHHQHQPKKGLPQSTKHVSFYAGRTDHALQIGNTSCSSSLENNAEQTRG</sequence>
<comment type="subcellular location">
    <subcellularLocation>
        <location evidence="1">Membrane</location>
        <topology evidence="1">Multi-pass membrane protein</topology>
    </subcellularLocation>
</comment>
<feature type="transmembrane region" description="Helical" evidence="5">
    <location>
        <begin position="285"/>
        <end position="303"/>
    </location>
</feature>